<evidence type="ECO:0000259" key="8">
    <source>
        <dbReference type="PROSITE" id="PS50102"/>
    </source>
</evidence>
<evidence type="ECO:0000313" key="9">
    <source>
        <dbReference type="EMBL" id="EAR84097.1"/>
    </source>
</evidence>
<keyword evidence="4" id="KW-0539">Nucleus</keyword>
<evidence type="ECO:0000313" key="10">
    <source>
        <dbReference type="Proteomes" id="UP000009168"/>
    </source>
</evidence>
<dbReference type="STRING" id="312017.I7MFP4"/>
<dbReference type="eggNOG" id="KOG0118">
    <property type="taxonomic scope" value="Eukaryota"/>
</dbReference>
<dbReference type="RefSeq" id="XP_001031760.1">
    <property type="nucleotide sequence ID" value="XM_001031760.1"/>
</dbReference>
<dbReference type="GO" id="GO:0019843">
    <property type="term" value="F:rRNA binding"/>
    <property type="evidence" value="ECO:0007669"/>
    <property type="project" value="TreeGrafter"/>
</dbReference>
<name>I7MFP4_TETTS</name>
<feature type="domain" description="RRM" evidence="8">
    <location>
        <begin position="183"/>
        <end position="260"/>
    </location>
</feature>
<dbReference type="OMA" id="FMNISPV"/>
<evidence type="ECO:0000256" key="4">
    <source>
        <dbReference type="ARBA" id="ARBA00023242"/>
    </source>
</evidence>
<feature type="coiled-coil region" evidence="6">
    <location>
        <begin position="261"/>
        <end position="290"/>
    </location>
</feature>
<reference evidence="10" key="1">
    <citation type="journal article" date="2006" name="PLoS Biol.">
        <title>Macronuclear genome sequence of the ciliate Tetrahymena thermophila, a model eukaryote.</title>
        <authorList>
            <person name="Eisen J.A."/>
            <person name="Coyne R.S."/>
            <person name="Wu M."/>
            <person name="Wu D."/>
            <person name="Thiagarajan M."/>
            <person name="Wortman J.R."/>
            <person name="Badger J.H."/>
            <person name="Ren Q."/>
            <person name="Amedeo P."/>
            <person name="Jones K.M."/>
            <person name="Tallon L.J."/>
            <person name="Delcher A.L."/>
            <person name="Salzberg S.L."/>
            <person name="Silva J.C."/>
            <person name="Haas B.J."/>
            <person name="Majoros W.H."/>
            <person name="Farzad M."/>
            <person name="Carlton J.M."/>
            <person name="Smith R.K. Jr."/>
            <person name="Garg J."/>
            <person name="Pearlman R.E."/>
            <person name="Karrer K.M."/>
            <person name="Sun L."/>
            <person name="Manning G."/>
            <person name="Elde N.C."/>
            <person name="Turkewitz A.P."/>
            <person name="Asai D.J."/>
            <person name="Wilkes D.E."/>
            <person name="Wang Y."/>
            <person name="Cai H."/>
            <person name="Collins K."/>
            <person name="Stewart B.A."/>
            <person name="Lee S.R."/>
            <person name="Wilamowska K."/>
            <person name="Weinberg Z."/>
            <person name="Ruzzo W.L."/>
            <person name="Wloga D."/>
            <person name="Gaertig J."/>
            <person name="Frankel J."/>
            <person name="Tsao C.-C."/>
            <person name="Gorovsky M.A."/>
            <person name="Keeling P.J."/>
            <person name="Waller R.F."/>
            <person name="Patron N.J."/>
            <person name="Cherry J.M."/>
            <person name="Stover N.A."/>
            <person name="Krieger C.J."/>
            <person name="del Toro C."/>
            <person name="Ryder H.F."/>
            <person name="Williamson S.C."/>
            <person name="Barbeau R.A."/>
            <person name="Hamilton E.P."/>
            <person name="Orias E."/>
        </authorList>
    </citation>
    <scope>NUCLEOTIDE SEQUENCE [LARGE SCALE GENOMIC DNA]</scope>
    <source>
        <strain evidence="10">SB210</strain>
    </source>
</reference>
<dbReference type="EMBL" id="GG662437">
    <property type="protein sequence ID" value="EAR84097.1"/>
    <property type="molecule type" value="Genomic_DNA"/>
</dbReference>
<dbReference type="InParanoid" id="I7MFP4"/>
<feature type="region of interest" description="Disordered" evidence="7">
    <location>
        <begin position="1"/>
        <end position="28"/>
    </location>
</feature>
<comment type="similarity">
    <text evidence="2">Belongs to the RRM RBM34 family.</text>
</comment>
<dbReference type="InterPro" id="IPR034221">
    <property type="entry name" value="RBM34_RRM2"/>
</dbReference>
<comment type="subcellular location">
    <subcellularLocation>
        <location evidence="1">Nucleus</location>
        <location evidence="1">Nucleolus</location>
    </subcellularLocation>
</comment>
<dbReference type="InterPro" id="IPR000504">
    <property type="entry name" value="RRM_dom"/>
</dbReference>
<dbReference type="PANTHER" id="PTHR23236:SF25">
    <property type="entry name" value="RNA-BINDING PROTEIN 34"/>
    <property type="match status" value="1"/>
</dbReference>
<dbReference type="Gene3D" id="3.30.70.330">
    <property type="match status" value="2"/>
</dbReference>
<keyword evidence="3 5" id="KW-0694">RNA-binding</keyword>
<feature type="compositionally biased region" description="Basic and acidic residues" evidence="7">
    <location>
        <begin position="422"/>
        <end position="431"/>
    </location>
</feature>
<keyword evidence="6" id="KW-0175">Coiled coil</keyword>
<dbReference type="HOGENOM" id="CLU_607641_0_0_1"/>
<accession>I7MFP4</accession>
<dbReference type="Pfam" id="PF00076">
    <property type="entry name" value="RRM_1"/>
    <property type="match status" value="1"/>
</dbReference>
<dbReference type="OrthoDB" id="312488at2759"/>
<feature type="region of interest" description="Disordered" evidence="7">
    <location>
        <begin position="411"/>
        <end position="451"/>
    </location>
</feature>
<dbReference type="GO" id="GO:0005730">
    <property type="term" value="C:nucleolus"/>
    <property type="evidence" value="ECO:0007669"/>
    <property type="project" value="UniProtKB-SubCell"/>
</dbReference>
<evidence type="ECO:0000256" key="7">
    <source>
        <dbReference type="SAM" id="MobiDB-lite"/>
    </source>
</evidence>
<evidence type="ECO:0000256" key="3">
    <source>
        <dbReference type="ARBA" id="ARBA00022884"/>
    </source>
</evidence>
<evidence type="ECO:0000256" key="2">
    <source>
        <dbReference type="ARBA" id="ARBA00007077"/>
    </source>
</evidence>
<dbReference type="SMART" id="SM00360">
    <property type="entry name" value="RRM"/>
    <property type="match status" value="2"/>
</dbReference>
<keyword evidence="10" id="KW-1185">Reference proteome</keyword>
<dbReference type="PANTHER" id="PTHR23236">
    <property type="entry name" value="EUKARYOTIC TRANSLATION INITIATION FACTOR 4B/4H"/>
    <property type="match status" value="1"/>
</dbReference>
<dbReference type="PROSITE" id="PS50102">
    <property type="entry name" value="RRM"/>
    <property type="match status" value="2"/>
</dbReference>
<feature type="compositionally biased region" description="Low complexity" evidence="7">
    <location>
        <begin position="438"/>
        <end position="451"/>
    </location>
</feature>
<evidence type="ECO:0000256" key="1">
    <source>
        <dbReference type="ARBA" id="ARBA00004604"/>
    </source>
</evidence>
<evidence type="ECO:0000256" key="6">
    <source>
        <dbReference type="SAM" id="Coils"/>
    </source>
</evidence>
<dbReference type="InterPro" id="IPR035979">
    <property type="entry name" value="RBD_domain_sf"/>
</dbReference>
<dbReference type="KEGG" id="tet:TTHERM_00756450"/>
<proteinExistence type="inferred from homology"/>
<protein>
    <submittedName>
        <fullName evidence="9">RNA-binding protein 42 (RBM42)-like RNA recognition motif protein</fullName>
    </submittedName>
</protein>
<gene>
    <name evidence="9" type="ORF">TTHERM_00756450</name>
</gene>
<evidence type="ECO:0000256" key="5">
    <source>
        <dbReference type="PROSITE-ProRule" id="PRU00176"/>
    </source>
</evidence>
<sequence>MSGTLGYLLQQSAQNQGKKSNEKTNSKAVSEVADLFSKEKTVLAEPVIVEAIINPENEENEENNPFIDENMTAKQKKEKDDRTVFVGNISLEATGSQIAKEFKQYGKIEKIWIRSVPVENSKMPKRASVILKKFKDGADRKNAYILFSTQEEAEKSLEANGKVFLEKHLRVDKANEKILDYTRTIFVGNLHFKISEEQLRHHFESCGDILNVRVIRDPKTHEGKGFGYVFFKEKTGFQNALEKNGTKLLEREIRVKKAVPAERLEKKKVRKAEKANIINKEHAIQRLKSKLKGKAVVHDQDDSDDEQEQPKVKKVKKGIQKNDTIPTKNFEKNMKTTNFKENENEIFDFKNEMSIAPRVLRKKIKKLSKKGIESTEAFSKVQQLKKNKKISNDKNIFNSKFTLQARKDKRFKKAMQNKKKGKLEVKKEDRKDKKKKTTTAAASTAKKQTNQ</sequence>
<feature type="compositionally biased region" description="Polar residues" evidence="7">
    <location>
        <begin position="1"/>
        <end position="18"/>
    </location>
</feature>
<feature type="domain" description="RRM" evidence="8">
    <location>
        <begin position="82"/>
        <end position="176"/>
    </location>
</feature>
<dbReference type="CDD" id="cd12394">
    <property type="entry name" value="RRM1_RBM34"/>
    <property type="match status" value="1"/>
</dbReference>
<dbReference type="CDD" id="cd12395">
    <property type="entry name" value="RRM2_RBM34"/>
    <property type="match status" value="1"/>
</dbReference>
<dbReference type="SUPFAM" id="SSF54928">
    <property type="entry name" value="RNA-binding domain, RBD"/>
    <property type="match status" value="2"/>
</dbReference>
<feature type="region of interest" description="Disordered" evidence="7">
    <location>
        <begin position="290"/>
        <end position="318"/>
    </location>
</feature>
<feature type="compositionally biased region" description="Basic residues" evidence="7">
    <location>
        <begin position="411"/>
        <end position="421"/>
    </location>
</feature>
<dbReference type="InterPro" id="IPR012677">
    <property type="entry name" value="Nucleotide-bd_a/b_plait_sf"/>
</dbReference>
<dbReference type="AlphaFoldDB" id="I7MFP4"/>
<dbReference type="GO" id="GO:0000463">
    <property type="term" value="P:maturation of LSU-rRNA from tricistronic rRNA transcript (SSU-rRNA, 5.8S rRNA, LSU-rRNA)"/>
    <property type="evidence" value="ECO:0007669"/>
    <property type="project" value="TreeGrafter"/>
</dbReference>
<dbReference type="Proteomes" id="UP000009168">
    <property type="component" value="Unassembled WGS sequence"/>
</dbReference>
<organism evidence="9 10">
    <name type="scientific">Tetrahymena thermophila (strain SB210)</name>
    <dbReference type="NCBI Taxonomy" id="312017"/>
    <lineage>
        <taxon>Eukaryota</taxon>
        <taxon>Sar</taxon>
        <taxon>Alveolata</taxon>
        <taxon>Ciliophora</taxon>
        <taxon>Intramacronucleata</taxon>
        <taxon>Oligohymenophorea</taxon>
        <taxon>Hymenostomatida</taxon>
        <taxon>Tetrahymenina</taxon>
        <taxon>Tetrahymenidae</taxon>
        <taxon>Tetrahymena</taxon>
    </lineage>
</organism>
<dbReference type="GeneID" id="7833070"/>